<gene>
    <name evidence="1" type="primary">Contig13217.g14102</name>
    <name evidence="1" type="ORF">STYLEM_12572</name>
</gene>
<reference evidence="1 2" key="1">
    <citation type="submission" date="2014-06" db="EMBL/GenBank/DDBJ databases">
        <authorList>
            <person name="Swart Estienne"/>
        </authorList>
    </citation>
    <scope>NUCLEOTIDE SEQUENCE [LARGE SCALE GENOMIC DNA]</scope>
    <source>
        <strain evidence="1 2">130c</strain>
    </source>
</reference>
<sequence length="423" mass="48581">MKQSAFKKQFSQNHLQLLFINFTLLCITLNTSLVSGIDASDPLFKPIWKNQKLYPQVETVQNKDFNLLSSHPELKATEELQFLDYVIAALNGLNSDKFVPNSKACAKNARNFTIDAERFKTKYESTTNRDREAYEQIVFNATAAVSGYLPDAIYYCYFIPDVSFQNWKLHYQEFENLQDFEGAFMQNIAGNILTFIDIYDKALTAQQNGDFLMMIEQLARFVRRLLDFKSMQRETLINDLSQMSRFIRLLASTDTITPNNLIGLATATNITNRTDPLSRFISVMTGFVDGSFQAKNTSLCRKNLLKVSNLLNNLTTAVQKTDENNTVYYSTRLLKYMHPSLFHCYYAEKEAENTLNQYLEINSGEDISYNALYKTGQMVNQVKIMAKMIDLGQYTDRQLYVIARAAGTIVNLVLSPYNPRIQY</sequence>
<dbReference type="OrthoDB" id="10609340at2759"/>
<protein>
    <submittedName>
        <fullName evidence="1">Uncharacterized protein</fullName>
    </submittedName>
</protein>
<organism evidence="1 2">
    <name type="scientific">Stylonychia lemnae</name>
    <name type="common">Ciliate</name>
    <dbReference type="NCBI Taxonomy" id="5949"/>
    <lineage>
        <taxon>Eukaryota</taxon>
        <taxon>Sar</taxon>
        <taxon>Alveolata</taxon>
        <taxon>Ciliophora</taxon>
        <taxon>Intramacronucleata</taxon>
        <taxon>Spirotrichea</taxon>
        <taxon>Stichotrichia</taxon>
        <taxon>Sporadotrichida</taxon>
        <taxon>Oxytrichidae</taxon>
        <taxon>Stylonychinae</taxon>
        <taxon>Stylonychia</taxon>
    </lineage>
</organism>
<dbReference type="EMBL" id="CCKQ01011924">
    <property type="protein sequence ID" value="CDW83524.1"/>
    <property type="molecule type" value="Genomic_DNA"/>
</dbReference>
<accession>A0A078AMY9</accession>
<dbReference type="InParanoid" id="A0A078AMY9"/>
<dbReference type="Proteomes" id="UP000039865">
    <property type="component" value="Unassembled WGS sequence"/>
</dbReference>
<evidence type="ECO:0000313" key="2">
    <source>
        <dbReference type="Proteomes" id="UP000039865"/>
    </source>
</evidence>
<evidence type="ECO:0000313" key="1">
    <source>
        <dbReference type="EMBL" id="CDW83524.1"/>
    </source>
</evidence>
<dbReference type="AlphaFoldDB" id="A0A078AMY9"/>
<keyword evidence="2" id="KW-1185">Reference proteome</keyword>
<name>A0A078AMY9_STYLE</name>
<proteinExistence type="predicted"/>